<dbReference type="EMBL" id="QGML01001559">
    <property type="protein sequence ID" value="TVY88773.1"/>
    <property type="molecule type" value="Genomic_DNA"/>
</dbReference>
<feature type="domain" description="Zn(2)-C6 fungal-type" evidence="2">
    <location>
        <begin position="9"/>
        <end position="37"/>
    </location>
</feature>
<dbReference type="GO" id="GO:0008270">
    <property type="term" value="F:zinc ion binding"/>
    <property type="evidence" value="ECO:0007669"/>
    <property type="project" value="InterPro"/>
</dbReference>
<dbReference type="GO" id="GO:0000981">
    <property type="term" value="F:DNA-binding transcription factor activity, RNA polymerase II-specific"/>
    <property type="evidence" value="ECO:0007669"/>
    <property type="project" value="InterPro"/>
</dbReference>
<dbReference type="Gene3D" id="4.10.240.10">
    <property type="entry name" value="Zn(2)-C6 fungal-type DNA-binding domain"/>
    <property type="match status" value="1"/>
</dbReference>
<dbReference type="SUPFAM" id="SSF57701">
    <property type="entry name" value="Zn2/Cys6 DNA-binding domain"/>
    <property type="match status" value="1"/>
</dbReference>
<dbReference type="PANTHER" id="PTHR38791">
    <property type="entry name" value="ZN(II)2CYS6 TRANSCRIPTION FACTOR (EUROFUNG)-RELATED-RELATED"/>
    <property type="match status" value="1"/>
</dbReference>
<evidence type="ECO:0000313" key="3">
    <source>
        <dbReference type="EMBL" id="TVY88773.1"/>
    </source>
</evidence>
<organism evidence="3 4">
    <name type="scientific">Lachnellula willkommii</name>
    <dbReference type="NCBI Taxonomy" id="215461"/>
    <lineage>
        <taxon>Eukaryota</taxon>
        <taxon>Fungi</taxon>
        <taxon>Dikarya</taxon>
        <taxon>Ascomycota</taxon>
        <taxon>Pezizomycotina</taxon>
        <taxon>Leotiomycetes</taxon>
        <taxon>Helotiales</taxon>
        <taxon>Lachnaceae</taxon>
        <taxon>Lachnellula</taxon>
    </lineage>
</organism>
<dbReference type="AlphaFoldDB" id="A0A559M737"/>
<protein>
    <submittedName>
        <fullName evidence="3">Beauvericin cluster-specific repressor</fullName>
    </submittedName>
</protein>
<dbReference type="PROSITE" id="PS50048">
    <property type="entry name" value="ZN2_CY6_FUNGAL_2"/>
    <property type="match status" value="1"/>
</dbReference>
<evidence type="ECO:0000259" key="2">
    <source>
        <dbReference type="PROSITE" id="PS50048"/>
    </source>
</evidence>
<proteinExistence type="predicted"/>
<accession>A0A559M737</accession>
<dbReference type="InterPro" id="IPR053175">
    <property type="entry name" value="DHMBA_Reg_Transcription_Factor"/>
</dbReference>
<comment type="caution">
    <text evidence="3">The sequence shown here is derived from an EMBL/GenBank/DDBJ whole genome shotgun (WGS) entry which is preliminary data.</text>
</comment>
<dbReference type="Pfam" id="PF00172">
    <property type="entry name" value="Zn_clus"/>
    <property type="match status" value="1"/>
</dbReference>
<reference evidence="3 4" key="1">
    <citation type="submission" date="2018-05" db="EMBL/GenBank/DDBJ databases">
        <title>Genome sequencing and assembly of the regulated plant pathogen Lachnellula willkommii and related sister species for the development of diagnostic species identification markers.</title>
        <authorList>
            <person name="Giroux E."/>
            <person name="Bilodeau G."/>
        </authorList>
    </citation>
    <scope>NUCLEOTIDE SEQUENCE [LARGE SCALE GENOMIC DNA]</scope>
    <source>
        <strain evidence="3 4">CBS 172.35</strain>
    </source>
</reference>
<dbReference type="Proteomes" id="UP000315522">
    <property type="component" value="Unassembled WGS sequence"/>
</dbReference>
<evidence type="ECO:0000313" key="4">
    <source>
        <dbReference type="Proteomes" id="UP000315522"/>
    </source>
</evidence>
<dbReference type="InterPro" id="IPR001138">
    <property type="entry name" value="Zn2Cys6_DnaBD"/>
</dbReference>
<dbReference type="CDD" id="cd00067">
    <property type="entry name" value="GAL4"/>
    <property type="match status" value="1"/>
</dbReference>
<dbReference type="SMART" id="SM00066">
    <property type="entry name" value="GAL4"/>
    <property type="match status" value="1"/>
</dbReference>
<dbReference type="InterPro" id="IPR036864">
    <property type="entry name" value="Zn2-C6_fun-type_DNA-bd_sf"/>
</dbReference>
<sequence length="528" mass="59218">MVNNGRSGACSTCKRRKVKCDESRPSCQKCQSIGRSCPGYMDDWDLAFRSENQVVKLKVHSNGRKPARESPNVTTLNPTLWYVPNQLTPDIGLQVIPLFFRNFILPSRTHGWLDFLPGLLEQVSSSSVLHQAVYAAAYANIAQRYQSTELRYNAISYYCKAIKQVNFLLFKRSAVISDNTIIAVMLLGLYEVGYEQLSEKCGARADYISLKFIFDSNKFTNDLSLCHIRGLGALVDLRGMLLTNSHLLENLCCQIQRRNLDLGLMPGPDVERLIQRLDCSLIASQMFSGMYSVSKFQASTKADIASRRLDSNGCEAFLLDALKIEEQLCEWANNASRCLGYIVSTPPPQHRELFPNQDIEYHEHSGIWGVGGWCKHRAIRIILHQVILDALKGVAPRDSRDEQLVFEQITASLSVIHQQVHDIFSSVAFALGAATSSTPGPPARGVGGYFLIWSLKVVLRCPFISQEQYLTAKHVLWRIGKECGIGHAEKFSESLHGVSERPFSDLHEKFPKDYGSRFARNDGSSNKT</sequence>
<keyword evidence="4" id="KW-1185">Reference proteome</keyword>
<gene>
    <name evidence="3" type="primary">BEA4_1</name>
    <name evidence="3" type="ORF">LAWI1_G006454</name>
</gene>
<dbReference type="PANTHER" id="PTHR38791:SF13">
    <property type="entry name" value="ZN(2)-C6 FUNGAL-TYPE DOMAIN-CONTAINING PROTEIN"/>
    <property type="match status" value="1"/>
</dbReference>
<name>A0A559M737_9HELO</name>
<evidence type="ECO:0000256" key="1">
    <source>
        <dbReference type="ARBA" id="ARBA00023242"/>
    </source>
</evidence>
<dbReference type="PROSITE" id="PS00463">
    <property type="entry name" value="ZN2_CY6_FUNGAL_1"/>
    <property type="match status" value="1"/>
</dbReference>
<keyword evidence="1" id="KW-0539">Nucleus</keyword>